<dbReference type="InterPro" id="IPR036844">
    <property type="entry name" value="Hint_dom_sf"/>
</dbReference>
<dbReference type="AlphaFoldDB" id="A0A7W7RHT2"/>
<evidence type="ECO:0000256" key="1">
    <source>
        <dbReference type="SAM" id="MobiDB-lite"/>
    </source>
</evidence>
<evidence type="ECO:0000313" key="3">
    <source>
        <dbReference type="EMBL" id="MBB4932252.1"/>
    </source>
</evidence>
<dbReference type="Gene3D" id="2.170.16.10">
    <property type="entry name" value="Hedgehog/Intein (Hint) domain"/>
    <property type="match status" value="1"/>
</dbReference>
<dbReference type="CDD" id="cd00081">
    <property type="entry name" value="Hint"/>
    <property type="match status" value="1"/>
</dbReference>
<dbReference type="InterPro" id="IPR003587">
    <property type="entry name" value="Hint_dom_N"/>
</dbReference>
<dbReference type="EMBL" id="JACHJT010000001">
    <property type="protein sequence ID" value="MBB4932252.1"/>
    <property type="molecule type" value="Genomic_DNA"/>
</dbReference>
<protein>
    <recommendedName>
        <fullName evidence="2">Hint domain-containing protein</fullName>
    </recommendedName>
</protein>
<keyword evidence="4" id="KW-1185">Reference proteome</keyword>
<comment type="caution">
    <text evidence="3">The sequence shown here is derived from an EMBL/GenBank/DDBJ whole genome shotgun (WGS) entry which is preliminary data.</text>
</comment>
<gene>
    <name evidence="3" type="ORF">F4561_003072</name>
</gene>
<sequence>MLIRIHDPERGASFSNYAAVILLVAAILAGVVTSGVTDKPAELIQDALDQVTGASPGGSEPGDDGGAAPDDSSDEESDYASRGNGDGGGDGEDTSYASRDTGGDDDGGGDGEDTSYASRDTGDDDDGGGDGDDGCGWNVFCHGGNVADAAGDGLSNAWDWTTETSGNAWDWTTEKAGNVGDWFAETAGNVGDWFADTAAPHLKDFFGGLWEGIWGDISGIADIFTTNPIDTFSGMWEGIKEDPLSLLLSPEAREAWSNGDYAEAAGLATWDIGSWFIPGAGWASKIAKLKKLDGNGNDSDSNSNNDSEDNENNNTELACARNSFVPGTEVLMAGGGLQPIESVAVGDEVWAFDPATGEEGPRTVTALPSDEGEKTLVDLTVTDAAGGSATLTATDEHPFWAPEAGEWVDAIDLDPGTWLRTASGTWVQVSAVGIRDVADQRVHNLAVDDLHTYYVDAGAGTALVHNEDCAPASQEAVNDWRQYWADEGQAYSKKRNVAVADINIDGLDNRQLAGTSGPDRPGSTPMPEDQRYTANTNADSEQKILESLAEELNPRDADGNYPETRPDIEGTIELYSERRPCPSCDGVIEQFEREFPNIDVNVTWG</sequence>
<feature type="compositionally biased region" description="Acidic residues" evidence="1">
    <location>
        <begin position="122"/>
        <end position="131"/>
    </location>
</feature>
<organism evidence="3 4">
    <name type="scientific">Lipingzhangella halophila</name>
    <dbReference type="NCBI Taxonomy" id="1783352"/>
    <lineage>
        <taxon>Bacteria</taxon>
        <taxon>Bacillati</taxon>
        <taxon>Actinomycetota</taxon>
        <taxon>Actinomycetes</taxon>
        <taxon>Streptosporangiales</taxon>
        <taxon>Nocardiopsidaceae</taxon>
        <taxon>Lipingzhangella</taxon>
    </lineage>
</organism>
<dbReference type="SMART" id="SM00306">
    <property type="entry name" value="HintN"/>
    <property type="match status" value="1"/>
</dbReference>
<evidence type="ECO:0000259" key="2">
    <source>
        <dbReference type="SMART" id="SM00306"/>
    </source>
</evidence>
<evidence type="ECO:0000313" key="4">
    <source>
        <dbReference type="Proteomes" id="UP000523007"/>
    </source>
</evidence>
<feature type="region of interest" description="Disordered" evidence="1">
    <location>
        <begin position="51"/>
        <end position="131"/>
    </location>
</feature>
<dbReference type="SUPFAM" id="SSF51294">
    <property type="entry name" value="Hedgehog/intein (Hint) domain"/>
    <property type="match status" value="1"/>
</dbReference>
<dbReference type="Proteomes" id="UP000523007">
    <property type="component" value="Unassembled WGS sequence"/>
</dbReference>
<proteinExistence type="predicted"/>
<dbReference type="RefSeq" id="WP_184579560.1">
    <property type="nucleotide sequence ID" value="NZ_JACHJT010000001.1"/>
</dbReference>
<dbReference type="Pfam" id="PF14424">
    <property type="entry name" value="Toxin-deaminase"/>
    <property type="match status" value="1"/>
</dbReference>
<dbReference type="Pfam" id="PF07591">
    <property type="entry name" value="PT-HINT"/>
    <property type="match status" value="1"/>
</dbReference>
<accession>A0A7W7RHT2</accession>
<reference evidence="3 4" key="1">
    <citation type="submission" date="2020-08" db="EMBL/GenBank/DDBJ databases">
        <title>Sequencing the genomes of 1000 actinobacteria strains.</title>
        <authorList>
            <person name="Klenk H.-P."/>
        </authorList>
    </citation>
    <scope>NUCLEOTIDE SEQUENCE [LARGE SCALE GENOMIC DNA]</scope>
    <source>
        <strain evidence="3 4">DSM 102030</strain>
    </source>
</reference>
<feature type="region of interest" description="Disordered" evidence="1">
    <location>
        <begin position="508"/>
        <end position="532"/>
    </location>
</feature>
<feature type="region of interest" description="Disordered" evidence="1">
    <location>
        <begin position="294"/>
        <end position="313"/>
    </location>
</feature>
<feature type="compositionally biased region" description="Acidic residues" evidence="1">
    <location>
        <begin position="103"/>
        <end position="113"/>
    </location>
</feature>
<dbReference type="InterPro" id="IPR032721">
    <property type="entry name" value="Toxin-deaminase"/>
</dbReference>
<feature type="compositionally biased region" description="Low complexity" evidence="1">
    <location>
        <begin position="294"/>
        <end position="305"/>
    </location>
</feature>
<name>A0A7W7RHT2_9ACTN</name>
<feature type="domain" description="Hint" evidence="2">
    <location>
        <begin position="321"/>
        <end position="423"/>
    </location>
</feature>